<proteinExistence type="predicted"/>
<dbReference type="Gene3D" id="3.30.420.10">
    <property type="entry name" value="Ribonuclease H-like superfamily/Ribonuclease H"/>
    <property type="match status" value="1"/>
</dbReference>
<feature type="compositionally biased region" description="Basic residues" evidence="2">
    <location>
        <begin position="17"/>
        <end position="30"/>
    </location>
</feature>
<dbReference type="Pfam" id="PF13333">
    <property type="entry name" value="rve_2"/>
    <property type="match status" value="1"/>
</dbReference>
<name>A0A4Y7R6V0_9FIRM</name>
<keyword evidence="6" id="KW-1185">Reference proteome</keyword>
<dbReference type="InterPro" id="IPR036397">
    <property type="entry name" value="RNaseH_sf"/>
</dbReference>
<dbReference type="EMBL" id="QFGA01000004">
    <property type="protein sequence ID" value="TEB04371.1"/>
    <property type="molecule type" value="Genomic_DNA"/>
</dbReference>
<evidence type="ECO:0000313" key="6">
    <source>
        <dbReference type="Proteomes" id="UP000298324"/>
    </source>
</evidence>
<evidence type="ECO:0000256" key="1">
    <source>
        <dbReference type="ARBA" id="ARBA00002286"/>
    </source>
</evidence>
<dbReference type="EMBL" id="QFGA01000002">
    <property type="protein sequence ID" value="TEB05971.1"/>
    <property type="molecule type" value="Genomic_DNA"/>
</dbReference>
<dbReference type="PANTHER" id="PTHR46889:SF5">
    <property type="entry name" value="INTEGRASE PROTEIN"/>
    <property type="match status" value="1"/>
</dbReference>
<reference evidence="4 6" key="1">
    <citation type="journal article" date="2018" name="Environ. Microbiol.">
        <title>Novel energy conservation strategies and behaviour of Pelotomaculum schinkii driving syntrophic propionate catabolism.</title>
        <authorList>
            <person name="Hidalgo-Ahumada C.A.P."/>
            <person name="Nobu M.K."/>
            <person name="Narihiro T."/>
            <person name="Tamaki H."/>
            <person name="Liu W.T."/>
            <person name="Kamagata Y."/>
            <person name="Stams A.J.M."/>
            <person name="Imachi H."/>
            <person name="Sousa D.Z."/>
        </authorList>
    </citation>
    <scope>NUCLEOTIDE SEQUENCE [LARGE SCALE GENOMIC DNA]</scope>
    <source>
        <strain evidence="4 6">HH</strain>
    </source>
</reference>
<comment type="caution">
    <text evidence="4">The sequence shown here is derived from an EMBL/GenBank/DDBJ whole genome shotgun (WGS) entry which is preliminary data.</text>
</comment>
<dbReference type="AlphaFoldDB" id="A0A4Y7R6V0"/>
<dbReference type="GO" id="GO:0015074">
    <property type="term" value="P:DNA integration"/>
    <property type="evidence" value="ECO:0007669"/>
    <property type="project" value="InterPro"/>
</dbReference>
<dbReference type="PROSITE" id="PS50994">
    <property type="entry name" value="INTEGRASE"/>
    <property type="match status" value="1"/>
</dbReference>
<dbReference type="NCBIfam" id="NF033516">
    <property type="entry name" value="transpos_IS3"/>
    <property type="match status" value="1"/>
</dbReference>
<evidence type="ECO:0000313" key="5">
    <source>
        <dbReference type="EMBL" id="TEB05971.1"/>
    </source>
</evidence>
<evidence type="ECO:0000256" key="2">
    <source>
        <dbReference type="SAM" id="MobiDB-lite"/>
    </source>
</evidence>
<evidence type="ECO:0000259" key="3">
    <source>
        <dbReference type="PROSITE" id="PS50994"/>
    </source>
</evidence>
<dbReference type="SUPFAM" id="SSF53098">
    <property type="entry name" value="Ribonuclease H-like"/>
    <property type="match status" value="1"/>
</dbReference>
<dbReference type="RefSeq" id="WP_134220456.1">
    <property type="nucleotide sequence ID" value="NZ_QFGA01000002.1"/>
</dbReference>
<reference evidence="4" key="2">
    <citation type="submission" date="2018-05" db="EMBL/GenBank/DDBJ databases">
        <authorList>
            <person name="Hidalgo C.A."/>
            <person name="Nobu M.K."/>
            <person name="Narihiro T."/>
            <person name="Tamaki H."/>
            <person name="Liu W.-T."/>
            <person name="Kamagata Y."/>
            <person name="Stams A.J."/>
            <person name="Imachi H."/>
            <person name="Sousa D.Z."/>
        </authorList>
    </citation>
    <scope>NUCLEOTIDE SEQUENCE</scope>
    <source>
        <strain evidence="4">HH</strain>
    </source>
</reference>
<accession>A0A4Y7R6V0</accession>
<dbReference type="Pfam" id="PF13276">
    <property type="entry name" value="HTH_21"/>
    <property type="match status" value="1"/>
</dbReference>
<dbReference type="GO" id="GO:0003676">
    <property type="term" value="F:nucleic acid binding"/>
    <property type="evidence" value="ECO:0007669"/>
    <property type="project" value="InterPro"/>
</dbReference>
<gene>
    <name evidence="5" type="ORF">Psch_03013</name>
    <name evidence="4" type="ORF">Psch_04098</name>
</gene>
<dbReference type="InterPro" id="IPR050900">
    <property type="entry name" value="Transposase_IS3/IS150/IS904"/>
</dbReference>
<organism evidence="4 6">
    <name type="scientific">Pelotomaculum schinkii</name>
    <dbReference type="NCBI Taxonomy" id="78350"/>
    <lineage>
        <taxon>Bacteria</taxon>
        <taxon>Bacillati</taxon>
        <taxon>Bacillota</taxon>
        <taxon>Clostridia</taxon>
        <taxon>Eubacteriales</taxon>
        <taxon>Desulfotomaculaceae</taxon>
        <taxon>Pelotomaculum</taxon>
    </lineage>
</organism>
<feature type="region of interest" description="Disordered" evidence="2">
    <location>
        <begin position="17"/>
        <end position="37"/>
    </location>
</feature>
<feature type="domain" description="Integrase catalytic" evidence="3">
    <location>
        <begin position="106"/>
        <end position="285"/>
    </location>
</feature>
<dbReference type="Proteomes" id="UP000298324">
    <property type="component" value="Unassembled WGS sequence"/>
</dbReference>
<dbReference type="InterPro" id="IPR012337">
    <property type="entry name" value="RNaseH-like_sf"/>
</dbReference>
<sequence>MVLKIVGVLEATYYHRKKSESQTSKKHSPRSGRPNTIYSWTKDRQLVSDEQIKEWLMELVAGEESTYGYRKLAICLRRQHNLIINHKKVYRLCKELDILAPQRRIKVNHPRRLAANRQITVSDQLWEVDLKYCYVAKEDRFFYLMSFIDVYDRMIVDYHLGLSCEGKHAAQILQRALWKRQLFETDIRPVIRSDNGPQFISHVFEEACVKFTVEHERIPPKTPNKNAHIESFHALLELECLSRYEFSSYQEAYQIVSEYIQFYNERRIHGSLYDFSPYEFRQRLRAGELKPFIIRV</sequence>
<comment type="function">
    <text evidence="1">Involved in the transposition of the insertion sequence.</text>
</comment>
<dbReference type="PANTHER" id="PTHR46889">
    <property type="entry name" value="TRANSPOSASE INSF FOR INSERTION SEQUENCE IS3B-RELATED"/>
    <property type="match status" value="1"/>
</dbReference>
<dbReference type="InterPro" id="IPR001584">
    <property type="entry name" value="Integrase_cat-core"/>
</dbReference>
<dbReference type="InterPro" id="IPR025948">
    <property type="entry name" value="HTH-like_dom"/>
</dbReference>
<protein>
    <submittedName>
        <fullName evidence="4">IS2 transposase TnpB</fullName>
    </submittedName>
</protein>
<dbReference type="InterPro" id="IPR048020">
    <property type="entry name" value="Transpos_IS3"/>
</dbReference>
<evidence type="ECO:0000313" key="4">
    <source>
        <dbReference type="EMBL" id="TEB04371.1"/>
    </source>
</evidence>
<dbReference type="Pfam" id="PF00665">
    <property type="entry name" value="rve"/>
    <property type="match status" value="1"/>
</dbReference>